<name>A0A0A8YUR9_ARUDO</name>
<evidence type="ECO:0000256" key="1">
    <source>
        <dbReference type="SAM" id="MobiDB-lite"/>
    </source>
</evidence>
<dbReference type="AlphaFoldDB" id="A0A0A8YUR9"/>
<reference evidence="2" key="2">
    <citation type="journal article" date="2015" name="Data Brief">
        <title>Shoot transcriptome of the giant reed, Arundo donax.</title>
        <authorList>
            <person name="Barrero R.A."/>
            <person name="Guerrero F.D."/>
            <person name="Moolhuijzen P."/>
            <person name="Goolsby J.A."/>
            <person name="Tidwell J."/>
            <person name="Bellgard S.E."/>
            <person name="Bellgard M.I."/>
        </authorList>
    </citation>
    <scope>NUCLEOTIDE SEQUENCE</scope>
    <source>
        <tissue evidence="2">Shoot tissue taken approximately 20 cm above the soil surface</tissue>
    </source>
</reference>
<sequence length="24" mass="2693">MTMTMSRGTHLSLGTSAQVHMRRC</sequence>
<feature type="region of interest" description="Disordered" evidence="1">
    <location>
        <begin position="1"/>
        <end position="24"/>
    </location>
</feature>
<evidence type="ECO:0000313" key="2">
    <source>
        <dbReference type="EMBL" id="JAD29118.1"/>
    </source>
</evidence>
<accession>A0A0A8YUR9</accession>
<organism evidence="2">
    <name type="scientific">Arundo donax</name>
    <name type="common">Giant reed</name>
    <name type="synonym">Donax arundinaceus</name>
    <dbReference type="NCBI Taxonomy" id="35708"/>
    <lineage>
        <taxon>Eukaryota</taxon>
        <taxon>Viridiplantae</taxon>
        <taxon>Streptophyta</taxon>
        <taxon>Embryophyta</taxon>
        <taxon>Tracheophyta</taxon>
        <taxon>Spermatophyta</taxon>
        <taxon>Magnoliopsida</taxon>
        <taxon>Liliopsida</taxon>
        <taxon>Poales</taxon>
        <taxon>Poaceae</taxon>
        <taxon>PACMAD clade</taxon>
        <taxon>Arundinoideae</taxon>
        <taxon>Arundineae</taxon>
        <taxon>Arundo</taxon>
    </lineage>
</organism>
<dbReference type="EMBL" id="GBRH01268777">
    <property type="protein sequence ID" value="JAD29118.1"/>
    <property type="molecule type" value="Transcribed_RNA"/>
</dbReference>
<feature type="compositionally biased region" description="Polar residues" evidence="1">
    <location>
        <begin position="1"/>
        <end position="18"/>
    </location>
</feature>
<proteinExistence type="predicted"/>
<reference evidence="2" key="1">
    <citation type="submission" date="2014-09" db="EMBL/GenBank/DDBJ databases">
        <authorList>
            <person name="Magalhaes I.L.F."/>
            <person name="Oliveira U."/>
            <person name="Santos F.R."/>
            <person name="Vidigal T.H.D.A."/>
            <person name="Brescovit A.D."/>
            <person name="Santos A.J."/>
        </authorList>
    </citation>
    <scope>NUCLEOTIDE SEQUENCE</scope>
    <source>
        <tissue evidence="2">Shoot tissue taken approximately 20 cm above the soil surface</tissue>
    </source>
</reference>
<protein>
    <submittedName>
        <fullName evidence="2">Uncharacterized protein</fullName>
    </submittedName>
</protein>